<dbReference type="RefSeq" id="WP_177156486.1">
    <property type="nucleotide sequence ID" value="NZ_JABCJE010000001.1"/>
</dbReference>
<sequence>MLRLCVTVCGVVGLGATALFAGEKEFIASTGNAYQYRNPYELKAKVYAPNTSVQGGRYVRMVDGMCAGDRERILDWAAGTSGYAAVAFPGLPEDIETDCSIVNPNLKGGWAQQLSSEEAAIATAMARCEASKLDGYEDCLLVSIVGDGQM</sequence>
<reference evidence="2 3" key="1">
    <citation type="submission" date="2020-04" db="EMBL/GenBank/DDBJ databases">
        <title>Donghicola sp., a member of the Rhodobacteraceae family isolated from mangrove forest in Thailand.</title>
        <authorList>
            <person name="Charoenyingcharoen P."/>
            <person name="Yukphan P."/>
        </authorList>
    </citation>
    <scope>NUCLEOTIDE SEQUENCE [LARGE SCALE GENOMIC DNA]</scope>
    <source>
        <strain evidence="2 3">B5-SW-15</strain>
    </source>
</reference>
<organism evidence="2 3">
    <name type="scientific">Donghicola mangrovi</name>
    <dbReference type="NCBI Taxonomy" id="2729614"/>
    <lineage>
        <taxon>Bacteria</taxon>
        <taxon>Pseudomonadati</taxon>
        <taxon>Pseudomonadota</taxon>
        <taxon>Alphaproteobacteria</taxon>
        <taxon>Rhodobacterales</taxon>
        <taxon>Roseobacteraceae</taxon>
        <taxon>Donghicola</taxon>
    </lineage>
</organism>
<gene>
    <name evidence="2" type="ORF">HJ536_02035</name>
</gene>
<evidence type="ECO:0000256" key="1">
    <source>
        <dbReference type="SAM" id="SignalP"/>
    </source>
</evidence>
<proteinExistence type="predicted"/>
<accession>A0A850Q6E4</accession>
<evidence type="ECO:0000313" key="2">
    <source>
        <dbReference type="EMBL" id="NVO22125.1"/>
    </source>
</evidence>
<comment type="caution">
    <text evidence="2">The sequence shown here is derived from an EMBL/GenBank/DDBJ whole genome shotgun (WGS) entry which is preliminary data.</text>
</comment>
<feature type="signal peptide" evidence="1">
    <location>
        <begin position="1"/>
        <end position="21"/>
    </location>
</feature>
<feature type="chain" id="PRO_5032524957" description="DUF4189 domain-containing protein" evidence="1">
    <location>
        <begin position="22"/>
        <end position="150"/>
    </location>
</feature>
<evidence type="ECO:0000313" key="3">
    <source>
        <dbReference type="Proteomes" id="UP000592216"/>
    </source>
</evidence>
<keyword evidence="1" id="KW-0732">Signal</keyword>
<protein>
    <recommendedName>
        <fullName evidence="4">DUF4189 domain-containing protein</fullName>
    </recommendedName>
</protein>
<dbReference type="EMBL" id="JABCJE010000001">
    <property type="protein sequence ID" value="NVO22125.1"/>
    <property type="molecule type" value="Genomic_DNA"/>
</dbReference>
<evidence type="ECO:0008006" key="4">
    <source>
        <dbReference type="Google" id="ProtNLM"/>
    </source>
</evidence>
<dbReference type="AlphaFoldDB" id="A0A850Q6E4"/>
<name>A0A850Q6E4_9RHOB</name>
<dbReference type="Proteomes" id="UP000592216">
    <property type="component" value="Unassembled WGS sequence"/>
</dbReference>